<protein>
    <recommendedName>
        <fullName evidence="3">Swt1-like HEPN domain-containing protein</fullName>
    </recommendedName>
</protein>
<reference evidence="1 2" key="1">
    <citation type="submission" date="2019-03" db="EMBL/GenBank/DDBJ databases">
        <title>Genomic Encyclopedia of Archaeal and Bacterial Type Strains, Phase II (KMG-II): from individual species to whole genera.</title>
        <authorList>
            <person name="Goeker M."/>
        </authorList>
    </citation>
    <scope>NUCLEOTIDE SEQUENCE [LARGE SCALE GENOMIC DNA]</scope>
    <source>
        <strain evidence="1 2">DSM 24782</strain>
    </source>
</reference>
<evidence type="ECO:0000313" key="2">
    <source>
        <dbReference type="Proteomes" id="UP000295344"/>
    </source>
</evidence>
<dbReference type="OrthoDB" id="4577825at2"/>
<dbReference type="RefSeq" id="WP_133767848.1">
    <property type="nucleotide sequence ID" value="NZ_BAAARP010000001.1"/>
</dbReference>
<dbReference type="AlphaFoldDB" id="A0A4R7FII5"/>
<dbReference type="Proteomes" id="UP000295344">
    <property type="component" value="Unassembled WGS sequence"/>
</dbReference>
<comment type="caution">
    <text evidence="1">The sequence shown here is derived from an EMBL/GenBank/DDBJ whole genome shotgun (WGS) entry which is preliminary data.</text>
</comment>
<name>A0A4R7FII5_9MICO</name>
<accession>A0A4R7FII5</accession>
<proteinExistence type="predicted"/>
<sequence>MTDPALSAQTAESDLRELARLVLEPMFGPDWFEKCGLNTKVIEAAKASRERQERDRPGVSVEQGLIFYIDLSDLVGLINHNWTRFEAVLGPNKRYWNHDADRLRILRNVGAHGRTALPFERDLLSGIAGDIRNRVTKYRSTMNDQNEWWPRIERLSDSFGTVMPERTGPISPTKRSGVVLAVGDVVTFDCAGWDPQGRALRWEARRGVEVLASAEGSNTQLSITVTPALIGSSVWIEVALINDAPYHRDVTSDDAGAFNYTVRPPGV</sequence>
<evidence type="ECO:0000313" key="1">
    <source>
        <dbReference type="EMBL" id="TDS74510.1"/>
    </source>
</evidence>
<organism evidence="1 2">
    <name type="scientific">Amnibacterium kyonggiense</name>
    <dbReference type="NCBI Taxonomy" id="595671"/>
    <lineage>
        <taxon>Bacteria</taxon>
        <taxon>Bacillati</taxon>
        <taxon>Actinomycetota</taxon>
        <taxon>Actinomycetes</taxon>
        <taxon>Micrococcales</taxon>
        <taxon>Microbacteriaceae</taxon>
        <taxon>Amnibacterium</taxon>
    </lineage>
</organism>
<keyword evidence="2" id="KW-1185">Reference proteome</keyword>
<evidence type="ECO:0008006" key="3">
    <source>
        <dbReference type="Google" id="ProtNLM"/>
    </source>
</evidence>
<gene>
    <name evidence="1" type="ORF">CLV52_3693</name>
</gene>
<dbReference type="EMBL" id="SOAM01000005">
    <property type="protein sequence ID" value="TDS74510.1"/>
    <property type="molecule type" value="Genomic_DNA"/>
</dbReference>